<feature type="region of interest" description="Disordered" evidence="1">
    <location>
        <begin position="1"/>
        <end position="121"/>
    </location>
</feature>
<evidence type="ECO:0000313" key="2">
    <source>
        <dbReference type="EMBL" id="KAK7842493.1"/>
    </source>
</evidence>
<dbReference type="Proteomes" id="UP000237347">
    <property type="component" value="Unassembled WGS sequence"/>
</dbReference>
<dbReference type="EMBL" id="PKMF04000220">
    <property type="protein sequence ID" value="KAK7842493.1"/>
    <property type="molecule type" value="Genomic_DNA"/>
</dbReference>
<keyword evidence="3" id="KW-1185">Reference proteome</keyword>
<feature type="compositionally biased region" description="Basic and acidic residues" evidence="1">
    <location>
        <begin position="1"/>
        <end position="19"/>
    </location>
</feature>
<feature type="compositionally biased region" description="Basic and acidic residues" evidence="1">
    <location>
        <begin position="33"/>
        <end position="47"/>
    </location>
</feature>
<evidence type="ECO:0000256" key="1">
    <source>
        <dbReference type="SAM" id="MobiDB-lite"/>
    </source>
</evidence>
<accession>A0AAW0KSC0</accession>
<evidence type="ECO:0000313" key="3">
    <source>
        <dbReference type="Proteomes" id="UP000237347"/>
    </source>
</evidence>
<dbReference type="AlphaFoldDB" id="A0AAW0KSC0"/>
<organism evidence="2 3">
    <name type="scientific">Quercus suber</name>
    <name type="common">Cork oak</name>
    <dbReference type="NCBI Taxonomy" id="58331"/>
    <lineage>
        <taxon>Eukaryota</taxon>
        <taxon>Viridiplantae</taxon>
        <taxon>Streptophyta</taxon>
        <taxon>Embryophyta</taxon>
        <taxon>Tracheophyta</taxon>
        <taxon>Spermatophyta</taxon>
        <taxon>Magnoliopsida</taxon>
        <taxon>eudicotyledons</taxon>
        <taxon>Gunneridae</taxon>
        <taxon>Pentapetalae</taxon>
        <taxon>rosids</taxon>
        <taxon>fabids</taxon>
        <taxon>Fagales</taxon>
        <taxon>Fagaceae</taxon>
        <taxon>Quercus</taxon>
    </lineage>
</organism>
<proteinExistence type="predicted"/>
<gene>
    <name evidence="2" type="ORF">CFP56_013713</name>
</gene>
<protein>
    <submittedName>
        <fullName evidence="2">Uncharacterized protein</fullName>
    </submittedName>
</protein>
<sequence length="121" mass="13205">MLDHGEKECLEKKQVKDSGGRGSAQYGPWLKGEPGKRFSREADRMEDSGGSGNKYRKEGNGRELRIQPKKNIEPNRKTGVGGKPVTGIGRLRENSPSPSDEVSGASRESLKGKHENGKVKS</sequence>
<feature type="compositionally biased region" description="Basic and acidic residues" evidence="1">
    <location>
        <begin position="55"/>
        <end position="76"/>
    </location>
</feature>
<comment type="caution">
    <text evidence="2">The sequence shown here is derived from an EMBL/GenBank/DDBJ whole genome shotgun (WGS) entry which is preliminary data.</text>
</comment>
<feature type="compositionally biased region" description="Basic and acidic residues" evidence="1">
    <location>
        <begin position="108"/>
        <end position="121"/>
    </location>
</feature>
<name>A0AAW0KSC0_QUESU</name>
<reference evidence="2 3" key="1">
    <citation type="journal article" date="2018" name="Sci. Data">
        <title>The draft genome sequence of cork oak.</title>
        <authorList>
            <person name="Ramos A.M."/>
            <person name="Usie A."/>
            <person name="Barbosa P."/>
            <person name="Barros P.M."/>
            <person name="Capote T."/>
            <person name="Chaves I."/>
            <person name="Simoes F."/>
            <person name="Abreu I."/>
            <person name="Carrasquinho I."/>
            <person name="Faro C."/>
            <person name="Guimaraes J.B."/>
            <person name="Mendonca D."/>
            <person name="Nobrega F."/>
            <person name="Rodrigues L."/>
            <person name="Saibo N.J.M."/>
            <person name="Varela M.C."/>
            <person name="Egas C."/>
            <person name="Matos J."/>
            <person name="Miguel C.M."/>
            <person name="Oliveira M.M."/>
            <person name="Ricardo C.P."/>
            <person name="Goncalves S."/>
        </authorList>
    </citation>
    <scope>NUCLEOTIDE SEQUENCE [LARGE SCALE GENOMIC DNA]</scope>
    <source>
        <strain evidence="3">cv. HL8</strain>
    </source>
</reference>